<dbReference type="RefSeq" id="WP_192762419.1">
    <property type="nucleotide sequence ID" value="NZ_JADBDZ010000001.1"/>
</dbReference>
<comment type="caution">
    <text evidence="2">The sequence shown here is derived from an EMBL/GenBank/DDBJ whole genome shotgun (WGS) entry which is preliminary data.</text>
</comment>
<reference evidence="2 3" key="1">
    <citation type="submission" date="2020-10" db="EMBL/GenBank/DDBJ databases">
        <title>Sequencing the genomes of 1000 actinobacteria strains.</title>
        <authorList>
            <person name="Klenk H.-P."/>
        </authorList>
    </citation>
    <scope>NUCLEOTIDE SEQUENCE [LARGE SCALE GENOMIC DNA]</scope>
    <source>
        <strain evidence="2 3">DSM 46744</strain>
    </source>
</reference>
<name>A0ABR9K0M0_9ACTN</name>
<dbReference type="Proteomes" id="UP000627838">
    <property type="component" value="Unassembled WGS sequence"/>
</dbReference>
<feature type="region of interest" description="Disordered" evidence="1">
    <location>
        <begin position="1"/>
        <end position="26"/>
    </location>
</feature>
<feature type="region of interest" description="Disordered" evidence="1">
    <location>
        <begin position="66"/>
        <end position="114"/>
    </location>
</feature>
<dbReference type="EMBL" id="JADBDZ010000001">
    <property type="protein sequence ID" value="MBE1536379.1"/>
    <property type="molecule type" value="Genomic_DNA"/>
</dbReference>
<gene>
    <name evidence="2" type="ORF">H4W34_006212</name>
</gene>
<keyword evidence="3" id="KW-1185">Reference proteome</keyword>
<organism evidence="2 3">
    <name type="scientific">Actinomadura algeriensis</name>
    <dbReference type="NCBI Taxonomy" id="1679523"/>
    <lineage>
        <taxon>Bacteria</taxon>
        <taxon>Bacillati</taxon>
        <taxon>Actinomycetota</taxon>
        <taxon>Actinomycetes</taxon>
        <taxon>Streptosporangiales</taxon>
        <taxon>Thermomonosporaceae</taxon>
        <taxon>Actinomadura</taxon>
    </lineage>
</organism>
<evidence type="ECO:0000256" key="1">
    <source>
        <dbReference type="SAM" id="MobiDB-lite"/>
    </source>
</evidence>
<protein>
    <submittedName>
        <fullName evidence="2">Uncharacterized protein</fullName>
    </submittedName>
</protein>
<evidence type="ECO:0000313" key="2">
    <source>
        <dbReference type="EMBL" id="MBE1536379.1"/>
    </source>
</evidence>
<feature type="compositionally biased region" description="Basic residues" evidence="1">
    <location>
        <begin position="1"/>
        <end position="14"/>
    </location>
</feature>
<proteinExistence type="predicted"/>
<sequence>MRIGHTRRRERRTARPSVTEWRTGRASWSRAADHSDLLLNHRGRRLPPRAVDQLIDELATAPDIPRLDTTRHFTPPSSKTTRIGRPHRRQSARGHSRALDAAGAITATRGNPGV</sequence>
<accession>A0ABR9K0M0</accession>
<evidence type="ECO:0000313" key="3">
    <source>
        <dbReference type="Proteomes" id="UP000627838"/>
    </source>
</evidence>
<feature type="compositionally biased region" description="Basic residues" evidence="1">
    <location>
        <begin position="82"/>
        <end position="96"/>
    </location>
</feature>